<evidence type="ECO:0000256" key="4">
    <source>
        <dbReference type="ARBA" id="ARBA00023295"/>
    </source>
</evidence>
<keyword evidence="4" id="KW-0326">Glycosidase</keyword>
<dbReference type="InterPro" id="IPR014718">
    <property type="entry name" value="GH-type_carb-bd"/>
</dbReference>
<dbReference type="PANTHER" id="PTHR46323:SF2">
    <property type="entry name" value="BETA-GALACTOSIDASE"/>
    <property type="match status" value="1"/>
</dbReference>
<dbReference type="Gene3D" id="2.70.98.10">
    <property type="match status" value="1"/>
</dbReference>
<dbReference type="GO" id="GO:0005990">
    <property type="term" value="P:lactose catabolic process"/>
    <property type="evidence" value="ECO:0007669"/>
    <property type="project" value="TreeGrafter"/>
</dbReference>
<accession>A0AAJ0C844</accession>
<evidence type="ECO:0000256" key="1">
    <source>
        <dbReference type="ARBA" id="ARBA00001412"/>
    </source>
</evidence>
<name>A0AAJ0C844_9PEZI</name>
<evidence type="ECO:0000259" key="5">
    <source>
        <dbReference type="SMART" id="SM01038"/>
    </source>
</evidence>
<dbReference type="InterPro" id="IPR006103">
    <property type="entry name" value="Glyco_hydro_2_cat"/>
</dbReference>
<dbReference type="SUPFAM" id="SSF51445">
    <property type="entry name" value="(Trans)glycosidases"/>
    <property type="match status" value="1"/>
</dbReference>
<reference evidence="6" key="1">
    <citation type="submission" date="2023-06" db="EMBL/GenBank/DDBJ databases">
        <title>Genome-scale phylogeny and comparative genomics of the fungal order Sordariales.</title>
        <authorList>
            <consortium name="Lawrence Berkeley National Laboratory"/>
            <person name="Hensen N."/>
            <person name="Bonometti L."/>
            <person name="Westerberg I."/>
            <person name="Brannstrom I.O."/>
            <person name="Guillou S."/>
            <person name="Cros-Aarteil S."/>
            <person name="Calhoun S."/>
            <person name="Haridas S."/>
            <person name="Kuo A."/>
            <person name="Mondo S."/>
            <person name="Pangilinan J."/>
            <person name="Riley R."/>
            <person name="Labutti K."/>
            <person name="Andreopoulos B."/>
            <person name="Lipzen A."/>
            <person name="Chen C."/>
            <person name="Yanf M."/>
            <person name="Daum C."/>
            <person name="Ng V."/>
            <person name="Clum A."/>
            <person name="Steindorff A."/>
            <person name="Ohm R."/>
            <person name="Martin F."/>
            <person name="Silar P."/>
            <person name="Natvig D."/>
            <person name="Lalanne C."/>
            <person name="Gautier V."/>
            <person name="Ament-Velasquez S.L."/>
            <person name="Kruys A."/>
            <person name="Hutchinson M.I."/>
            <person name="Powell A.J."/>
            <person name="Barry K."/>
            <person name="Miller A.N."/>
            <person name="Grigoriev I.V."/>
            <person name="Debuchy R."/>
            <person name="Gladieux P."/>
            <person name="Thoren M.H."/>
            <person name="Johannesson H."/>
        </authorList>
    </citation>
    <scope>NUCLEOTIDE SEQUENCE</scope>
    <source>
        <strain evidence="6">8032-3</strain>
    </source>
</reference>
<dbReference type="EC" id="3.2.1.23" evidence="2"/>
<dbReference type="InterPro" id="IPR017853">
    <property type="entry name" value="GH"/>
</dbReference>
<dbReference type="RefSeq" id="XP_060287934.1">
    <property type="nucleotide sequence ID" value="XM_060429565.1"/>
</dbReference>
<comment type="catalytic activity">
    <reaction evidence="1">
        <text>Hydrolysis of terminal non-reducing beta-D-galactose residues in beta-D-galactosides.</text>
        <dbReference type="EC" id="3.2.1.23"/>
    </reaction>
</comment>
<dbReference type="PANTHER" id="PTHR46323">
    <property type="entry name" value="BETA-GALACTOSIDASE"/>
    <property type="match status" value="1"/>
</dbReference>
<dbReference type="SMART" id="SM01038">
    <property type="entry name" value="Bgal_small_N"/>
    <property type="match status" value="1"/>
</dbReference>
<gene>
    <name evidence="6" type="ORF">QBC33DRAFT_554887</name>
</gene>
<proteinExistence type="predicted"/>
<dbReference type="Pfam" id="PF02929">
    <property type="entry name" value="Bgal_small_N"/>
    <property type="match status" value="1"/>
</dbReference>
<organism evidence="6 7">
    <name type="scientific">Phialemonium atrogriseum</name>
    <dbReference type="NCBI Taxonomy" id="1093897"/>
    <lineage>
        <taxon>Eukaryota</taxon>
        <taxon>Fungi</taxon>
        <taxon>Dikarya</taxon>
        <taxon>Ascomycota</taxon>
        <taxon>Pezizomycotina</taxon>
        <taxon>Sordariomycetes</taxon>
        <taxon>Sordariomycetidae</taxon>
        <taxon>Cephalothecales</taxon>
        <taxon>Cephalothecaceae</taxon>
        <taxon>Phialemonium</taxon>
    </lineage>
</organism>
<evidence type="ECO:0000313" key="6">
    <source>
        <dbReference type="EMBL" id="KAK1771721.1"/>
    </source>
</evidence>
<evidence type="ECO:0000256" key="2">
    <source>
        <dbReference type="ARBA" id="ARBA00012756"/>
    </source>
</evidence>
<dbReference type="EMBL" id="MU838998">
    <property type="protein sequence ID" value="KAK1771721.1"/>
    <property type="molecule type" value="Genomic_DNA"/>
</dbReference>
<sequence>MYDYIKLVEKSRLVHYEGDQSAQTADFLSRMYAPVDYCIDFAKQAGWSKPLVLYEYIYAMVNVPGAIKEYIDVFYEYLVLMGGFCWEWANHNKEGEEYIAYGGDFGDDPNDGNFVMDGLCFSDQTPTPSLVEYKNAIEPMQTLSIDGRKVTIIYLYDFISLYHLRCHWSIVANSWKELYVDWQTRRLHQAKSHAIGVTWEVKGGIVEIVSKGRVEPPVLNWSVDTQTTFRLGGMAIHVRVPATPRGPLLPKSFVRPFWFLPGACGLRACAVVRPGTWRELPGQEAEPGVWQLGGRAGFAGLDGAGFQALRCSTADLDESAHPYELRRRNRDDTVAHLDWFYHGLGTGSCGPATLPQYQLRTDGEFDVEMVLEYGAWAGKRA</sequence>
<evidence type="ECO:0000256" key="3">
    <source>
        <dbReference type="ARBA" id="ARBA00022801"/>
    </source>
</evidence>
<dbReference type="GO" id="GO:0004565">
    <property type="term" value="F:beta-galactosidase activity"/>
    <property type="evidence" value="ECO:0007669"/>
    <property type="project" value="UniProtKB-EC"/>
</dbReference>
<dbReference type="Pfam" id="PF02836">
    <property type="entry name" value="Glyco_hydro_2_C"/>
    <property type="match status" value="1"/>
</dbReference>
<dbReference type="GeneID" id="85312752"/>
<dbReference type="Proteomes" id="UP001244011">
    <property type="component" value="Unassembled WGS sequence"/>
</dbReference>
<dbReference type="GO" id="GO:0030246">
    <property type="term" value="F:carbohydrate binding"/>
    <property type="evidence" value="ECO:0007669"/>
    <property type="project" value="InterPro"/>
</dbReference>
<dbReference type="InterPro" id="IPR011013">
    <property type="entry name" value="Gal_mutarotase_sf_dom"/>
</dbReference>
<dbReference type="SUPFAM" id="SSF74650">
    <property type="entry name" value="Galactose mutarotase-like"/>
    <property type="match status" value="1"/>
</dbReference>
<dbReference type="Gene3D" id="3.20.20.80">
    <property type="entry name" value="Glycosidases"/>
    <property type="match status" value="1"/>
</dbReference>
<dbReference type="InterPro" id="IPR050347">
    <property type="entry name" value="Bact_Beta-galactosidase"/>
</dbReference>
<dbReference type="InterPro" id="IPR004199">
    <property type="entry name" value="B-gal_small/dom_5"/>
</dbReference>
<keyword evidence="7" id="KW-1185">Reference proteome</keyword>
<dbReference type="GO" id="GO:0009341">
    <property type="term" value="C:beta-galactosidase complex"/>
    <property type="evidence" value="ECO:0007669"/>
    <property type="project" value="InterPro"/>
</dbReference>
<feature type="domain" description="Beta galactosidase small chain/" evidence="5">
    <location>
        <begin position="144"/>
        <end position="372"/>
    </location>
</feature>
<protein>
    <recommendedName>
        <fullName evidence="2">beta-galactosidase</fullName>
        <ecNumber evidence="2">3.2.1.23</ecNumber>
    </recommendedName>
</protein>
<evidence type="ECO:0000313" key="7">
    <source>
        <dbReference type="Proteomes" id="UP001244011"/>
    </source>
</evidence>
<comment type="caution">
    <text evidence="6">The sequence shown here is derived from an EMBL/GenBank/DDBJ whole genome shotgun (WGS) entry which is preliminary data.</text>
</comment>
<dbReference type="AlphaFoldDB" id="A0AAJ0C844"/>
<keyword evidence="3 6" id="KW-0378">Hydrolase</keyword>